<dbReference type="Proteomes" id="UP000460318">
    <property type="component" value="Unassembled WGS sequence"/>
</dbReference>
<organism evidence="1 2">
    <name type="scientific">Paenibacillus dendrobii</name>
    <dbReference type="NCBI Taxonomy" id="2691084"/>
    <lineage>
        <taxon>Bacteria</taxon>
        <taxon>Bacillati</taxon>
        <taxon>Bacillota</taxon>
        <taxon>Bacilli</taxon>
        <taxon>Bacillales</taxon>
        <taxon>Paenibacillaceae</taxon>
        <taxon>Paenibacillus</taxon>
    </lineage>
</organism>
<dbReference type="EMBL" id="WUBI01000006">
    <property type="protein sequence ID" value="MWV47132.1"/>
    <property type="molecule type" value="Genomic_DNA"/>
</dbReference>
<evidence type="ECO:0000313" key="2">
    <source>
        <dbReference type="Proteomes" id="UP000460318"/>
    </source>
</evidence>
<sequence length="163" mass="18845">MNHSNSINECRDTKDNLLIIQDRSRIQTKGMIKMQHLAQIHMNSAVRMMHPTSAHVCILFSDRALEYMLKALYMKENNCMFPPASFTLQDVVQLTMQESVPDLDRVMFMHIIHFLANCNDGSFLRQIHTSQLQTLLKRVDDVLLHLSGKVASHPSESYRSIFQ</sequence>
<reference evidence="1 2" key="1">
    <citation type="submission" date="2019-12" db="EMBL/GenBank/DDBJ databases">
        <title>Paenibacillus sp. nov., an endophytic bacterium isolated from the stem of Dendrobium.</title>
        <authorList>
            <person name="Zhao R."/>
        </authorList>
    </citation>
    <scope>NUCLEOTIDE SEQUENCE [LARGE SCALE GENOMIC DNA]</scope>
    <source>
        <strain evidence="1 2">HJL G12</strain>
    </source>
</reference>
<comment type="caution">
    <text evidence="1">The sequence shown here is derived from an EMBL/GenBank/DDBJ whole genome shotgun (WGS) entry which is preliminary data.</text>
</comment>
<gene>
    <name evidence="1" type="ORF">GRF59_26410</name>
</gene>
<keyword evidence="2" id="KW-1185">Reference proteome</keyword>
<proteinExistence type="predicted"/>
<protein>
    <submittedName>
        <fullName evidence="1">Uncharacterized protein</fullName>
    </submittedName>
</protein>
<dbReference type="RefSeq" id="WP_160500725.1">
    <property type="nucleotide sequence ID" value="NZ_WUBI01000006.1"/>
</dbReference>
<name>A0A7X3IRY4_9BACL</name>
<evidence type="ECO:0000313" key="1">
    <source>
        <dbReference type="EMBL" id="MWV47132.1"/>
    </source>
</evidence>
<dbReference type="AlphaFoldDB" id="A0A7X3IRY4"/>
<accession>A0A7X3IRY4</accession>